<dbReference type="Gramene" id="mRNA:HanXRQr2_Chr14g0665991">
    <property type="protein sequence ID" value="CDS:HanXRQr2_Chr14g0665991.1"/>
    <property type="gene ID" value="HanXRQr2_Chr14g0665991"/>
</dbReference>
<evidence type="ECO:0000313" key="3">
    <source>
        <dbReference type="Proteomes" id="UP000215914"/>
    </source>
</evidence>
<keyword evidence="3" id="KW-1185">Reference proteome</keyword>
<name>A0A251SLX1_HELAN</name>
<protein>
    <submittedName>
        <fullName evidence="2">Uncharacterized protein</fullName>
    </submittedName>
</protein>
<gene>
    <name evidence="2" type="ORF">HannXRQ_Chr14g0458701</name>
    <name evidence="1" type="ORF">HanXRQr2_Chr14g0665991</name>
</gene>
<accession>A0A251SLX1</accession>
<dbReference type="EMBL" id="CM007903">
    <property type="protein sequence ID" value="OTF99628.1"/>
    <property type="molecule type" value="Genomic_DNA"/>
</dbReference>
<dbReference type="Proteomes" id="UP000215914">
    <property type="component" value="Chromosome 14"/>
</dbReference>
<reference evidence="2" key="2">
    <citation type="submission" date="2017-02" db="EMBL/GenBank/DDBJ databases">
        <title>Sunflower complete genome.</title>
        <authorList>
            <person name="Langlade N."/>
            <person name="Munos S."/>
        </authorList>
    </citation>
    <scope>NUCLEOTIDE SEQUENCE [LARGE SCALE GENOMIC DNA]</scope>
    <source>
        <tissue evidence="2">Leaves</tissue>
    </source>
</reference>
<reference evidence="1" key="3">
    <citation type="submission" date="2020-06" db="EMBL/GenBank/DDBJ databases">
        <title>Helianthus annuus Genome sequencing and assembly Release 2.</title>
        <authorList>
            <person name="Gouzy J."/>
            <person name="Langlade N."/>
            <person name="Munos S."/>
        </authorList>
    </citation>
    <scope>NUCLEOTIDE SEQUENCE</scope>
    <source>
        <tissue evidence="1">Leaves</tissue>
    </source>
</reference>
<dbReference type="AlphaFoldDB" id="A0A251SLX1"/>
<dbReference type="EMBL" id="MNCJ02000329">
    <property type="protein sequence ID" value="KAF5771031.1"/>
    <property type="molecule type" value="Genomic_DNA"/>
</dbReference>
<sequence>MAVVLRRCCTLHVSHVGTPALNTIRLLKHSSGVVVVTDHGNDGVANGGDVGCFSIVDGC</sequence>
<organism evidence="2 3">
    <name type="scientific">Helianthus annuus</name>
    <name type="common">Common sunflower</name>
    <dbReference type="NCBI Taxonomy" id="4232"/>
    <lineage>
        <taxon>Eukaryota</taxon>
        <taxon>Viridiplantae</taxon>
        <taxon>Streptophyta</taxon>
        <taxon>Embryophyta</taxon>
        <taxon>Tracheophyta</taxon>
        <taxon>Spermatophyta</taxon>
        <taxon>Magnoliopsida</taxon>
        <taxon>eudicotyledons</taxon>
        <taxon>Gunneridae</taxon>
        <taxon>Pentapetalae</taxon>
        <taxon>asterids</taxon>
        <taxon>campanulids</taxon>
        <taxon>Asterales</taxon>
        <taxon>Asteraceae</taxon>
        <taxon>Asteroideae</taxon>
        <taxon>Heliantheae alliance</taxon>
        <taxon>Heliantheae</taxon>
        <taxon>Helianthus</taxon>
    </lineage>
</organism>
<reference evidence="1 3" key="1">
    <citation type="journal article" date="2017" name="Nature">
        <title>The sunflower genome provides insights into oil metabolism, flowering and Asterid evolution.</title>
        <authorList>
            <person name="Badouin H."/>
            <person name="Gouzy J."/>
            <person name="Grassa C.J."/>
            <person name="Murat F."/>
            <person name="Staton S.E."/>
            <person name="Cottret L."/>
            <person name="Lelandais-Briere C."/>
            <person name="Owens G.L."/>
            <person name="Carrere S."/>
            <person name="Mayjonade B."/>
            <person name="Legrand L."/>
            <person name="Gill N."/>
            <person name="Kane N.C."/>
            <person name="Bowers J.E."/>
            <person name="Hubner S."/>
            <person name="Bellec A."/>
            <person name="Berard A."/>
            <person name="Berges H."/>
            <person name="Blanchet N."/>
            <person name="Boniface M.C."/>
            <person name="Brunel D."/>
            <person name="Catrice O."/>
            <person name="Chaidir N."/>
            <person name="Claudel C."/>
            <person name="Donnadieu C."/>
            <person name="Faraut T."/>
            <person name="Fievet G."/>
            <person name="Helmstetter N."/>
            <person name="King M."/>
            <person name="Knapp S.J."/>
            <person name="Lai Z."/>
            <person name="Le Paslier M.C."/>
            <person name="Lippi Y."/>
            <person name="Lorenzon L."/>
            <person name="Mandel J.R."/>
            <person name="Marage G."/>
            <person name="Marchand G."/>
            <person name="Marquand E."/>
            <person name="Bret-Mestries E."/>
            <person name="Morien E."/>
            <person name="Nambeesan S."/>
            <person name="Nguyen T."/>
            <person name="Pegot-Espagnet P."/>
            <person name="Pouilly N."/>
            <person name="Raftis F."/>
            <person name="Sallet E."/>
            <person name="Schiex T."/>
            <person name="Thomas J."/>
            <person name="Vandecasteele C."/>
            <person name="Vares D."/>
            <person name="Vear F."/>
            <person name="Vautrin S."/>
            <person name="Crespi M."/>
            <person name="Mangin B."/>
            <person name="Burke J.M."/>
            <person name="Salse J."/>
            <person name="Munos S."/>
            <person name="Vincourt P."/>
            <person name="Rieseberg L.H."/>
            <person name="Langlade N.B."/>
        </authorList>
    </citation>
    <scope>NUCLEOTIDE SEQUENCE [LARGE SCALE GENOMIC DNA]</scope>
    <source>
        <strain evidence="3">cv. SF193</strain>
        <tissue evidence="1">Leaves</tissue>
    </source>
</reference>
<dbReference type="InParanoid" id="A0A251SLX1"/>
<proteinExistence type="predicted"/>
<evidence type="ECO:0000313" key="1">
    <source>
        <dbReference type="EMBL" id="KAF5771031.1"/>
    </source>
</evidence>
<evidence type="ECO:0000313" key="2">
    <source>
        <dbReference type="EMBL" id="OTF99628.1"/>
    </source>
</evidence>